<feature type="non-terminal residue" evidence="1">
    <location>
        <position position="1"/>
    </location>
</feature>
<comment type="caution">
    <text evidence="1">The sequence shown here is derived from an EMBL/GenBank/DDBJ whole genome shotgun (WGS) entry which is preliminary data.</text>
</comment>
<organism evidence="1">
    <name type="scientific">marine sediment metagenome</name>
    <dbReference type="NCBI Taxonomy" id="412755"/>
    <lineage>
        <taxon>unclassified sequences</taxon>
        <taxon>metagenomes</taxon>
        <taxon>ecological metagenomes</taxon>
    </lineage>
</organism>
<reference evidence="1" key="1">
    <citation type="journal article" date="2015" name="Nature">
        <title>Complex archaea that bridge the gap between prokaryotes and eukaryotes.</title>
        <authorList>
            <person name="Spang A."/>
            <person name="Saw J.H."/>
            <person name="Jorgensen S.L."/>
            <person name="Zaremba-Niedzwiedzka K."/>
            <person name="Martijn J."/>
            <person name="Lind A.E."/>
            <person name="van Eijk R."/>
            <person name="Schleper C."/>
            <person name="Guy L."/>
            <person name="Ettema T.J."/>
        </authorList>
    </citation>
    <scope>NUCLEOTIDE SEQUENCE</scope>
</reference>
<sequence>ESDGEVVQLRGAIPPEKIGQEFKDGEVHWYICDFDNGTATLEA</sequence>
<protein>
    <submittedName>
        <fullName evidence="1">Uncharacterized protein</fullName>
    </submittedName>
</protein>
<dbReference type="AlphaFoldDB" id="A0A0F9JC20"/>
<evidence type="ECO:0000313" key="1">
    <source>
        <dbReference type="EMBL" id="KKM59283.1"/>
    </source>
</evidence>
<name>A0A0F9JC20_9ZZZZ</name>
<proteinExistence type="predicted"/>
<dbReference type="EMBL" id="LAZR01011799">
    <property type="protein sequence ID" value="KKM59283.1"/>
    <property type="molecule type" value="Genomic_DNA"/>
</dbReference>
<gene>
    <name evidence="1" type="ORF">LCGC14_1548250</name>
</gene>
<accession>A0A0F9JC20</accession>